<feature type="transmembrane region" description="Helical" evidence="5">
    <location>
        <begin position="466"/>
        <end position="484"/>
    </location>
</feature>
<dbReference type="Gene3D" id="1.10.510.10">
    <property type="entry name" value="Transferase(Phosphotransferase) domain 1"/>
    <property type="match status" value="1"/>
</dbReference>
<dbReference type="EMBL" id="FPAW01000023">
    <property type="protein sequence ID" value="SFU07223.1"/>
    <property type="molecule type" value="Genomic_DNA"/>
</dbReference>
<feature type="transmembrane region" description="Helical" evidence="5">
    <location>
        <begin position="301"/>
        <end position="323"/>
    </location>
</feature>
<dbReference type="CDD" id="cd14014">
    <property type="entry name" value="STKc_PknB_like"/>
    <property type="match status" value="1"/>
</dbReference>
<feature type="transmembrane region" description="Helical" evidence="5">
    <location>
        <begin position="343"/>
        <end position="364"/>
    </location>
</feature>
<keyword evidence="5" id="KW-1133">Transmembrane helix</keyword>
<dbReference type="SUPFAM" id="SSF56112">
    <property type="entry name" value="Protein kinase-like (PK-like)"/>
    <property type="match status" value="1"/>
</dbReference>
<keyword evidence="3 7" id="KW-0418">Kinase</keyword>
<reference evidence="7 8" key="1">
    <citation type="submission" date="2016-10" db="EMBL/GenBank/DDBJ databases">
        <authorList>
            <person name="de Groot N.N."/>
        </authorList>
    </citation>
    <scope>NUCLEOTIDE SEQUENCE [LARGE SCALE GENOMIC DNA]</scope>
    <source>
        <strain evidence="7 8">CGMCC 1.10959</strain>
    </source>
</reference>
<dbReference type="AlphaFoldDB" id="A0A1I7D661"/>
<evidence type="ECO:0000256" key="5">
    <source>
        <dbReference type="SAM" id="Phobius"/>
    </source>
</evidence>
<dbReference type="GO" id="GO:0005524">
    <property type="term" value="F:ATP binding"/>
    <property type="evidence" value="ECO:0007669"/>
    <property type="project" value="UniProtKB-KW"/>
</dbReference>
<dbReference type="PANTHER" id="PTHR43289:SF6">
    <property type="entry name" value="SERINE_THREONINE-PROTEIN KINASE NEKL-3"/>
    <property type="match status" value="1"/>
</dbReference>
<dbReference type="RefSeq" id="WP_161631378.1">
    <property type="nucleotide sequence ID" value="NZ_FPAW01000023.1"/>
</dbReference>
<keyword evidence="1" id="KW-0808">Transferase</keyword>
<name>A0A1I7D661_9RHOB</name>
<keyword evidence="8" id="KW-1185">Reference proteome</keyword>
<evidence type="ECO:0000256" key="1">
    <source>
        <dbReference type="ARBA" id="ARBA00022679"/>
    </source>
</evidence>
<evidence type="ECO:0000256" key="2">
    <source>
        <dbReference type="ARBA" id="ARBA00022741"/>
    </source>
</evidence>
<evidence type="ECO:0000313" key="7">
    <source>
        <dbReference type="EMBL" id="SFU07223.1"/>
    </source>
</evidence>
<organism evidence="7 8">
    <name type="scientific">Sedimentitalea nanhaiensis</name>
    <dbReference type="NCBI Taxonomy" id="999627"/>
    <lineage>
        <taxon>Bacteria</taxon>
        <taxon>Pseudomonadati</taxon>
        <taxon>Pseudomonadota</taxon>
        <taxon>Alphaproteobacteria</taxon>
        <taxon>Rhodobacterales</taxon>
        <taxon>Paracoccaceae</taxon>
        <taxon>Sedimentitalea</taxon>
    </lineage>
</organism>
<keyword evidence="5" id="KW-0472">Membrane</keyword>
<dbReference type="STRING" id="999627.SAMN05216236_12347"/>
<dbReference type="eggNOG" id="COG0515">
    <property type="taxonomic scope" value="Bacteria"/>
</dbReference>
<dbReference type="PANTHER" id="PTHR43289">
    <property type="entry name" value="MITOGEN-ACTIVATED PROTEIN KINASE KINASE KINASE 20-RELATED"/>
    <property type="match status" value="1"/>
</dbReference>
<gene>
    <name evidence="7" type="ORF">SAMN05216236_12347</name>
</gene>
<evidence type="ECO:0000256" key="4">
    <source>
        <dbReference type="ARBA" id="ARBA00022840"/>
    </source>
</evidence>
<dbReference type="PROSITE" id="PS00109">
    <property type="entry name" value="PROTEIN_KINASE_TYR"/>
    <property type="match status" value="1"/>
</dbReference>
<keyword evidence="5" id="KW-0812">Transmembrane</keyword>
<keyword evidence="4" id="KW-0067">ATP-binding</keyword>
<dbReference type="InterPro" id="IPR011009">
    <property type="entry name" value="Kinase-like_dom_sf"/>
</dbReference>
<evidence type="ECO:0000256" key="3">
    <source>
        <dbReference type="ARBA" id="ARBA00022777"/>
    </source>
</evidence>
<keyword evidence="7" id="KW-0723">Serine/threonine-protein kinase</keyword>
<evidence type="ECO:0000259" key="6">
    <source>
        <dbReference type="PROSITE" id="PS50011"/>
    </source>
</evidence>
<keyword evidence="2" id="KW-0547">Nucleotide-binding</keyword>
<sequence length="491" mass="52723">MKSPIRDTEGRFSDWQQLGRGSLGETWSARDMRSDRRVVVKVRPDVGLSRDLCQREAELARRMVNRHLQRLIAFLPGDPGPDALIYEYVEGESLKHRLASGPVTRDAGLRMARDILIGLASAHDNGVVHRDISPENIILSDHGAVLIDFDALGGLIEDSQIGKTTVAGEFAGKPLYMSPEQITGAPQSAASDIWALGAVLYEAVTGRSFRQGESIADLVRQYADASDVSAAPVSLRLLLGDMLAADPARRPDASGAIARIDALLQDALGTGDPIAPAAPQIVAERPVPPARSHAPPKGGGGLARAVIPVLAVVLIIGGLVLGGTVYRLGILSAFREQGFRTPHVLGVALIAGGVLLVLSSFFVARVVRNKAQRADVALPFRALDLINAPDARDRLTETICLRIDAYRELAGKPSEDLLSVTMVALANEYAEAQTADDRLRALGMLNELHAKVGRSLRPWWMNYETLIARALALTTLVAGVVTAVEGLRRLF</sequence>
<dbReference type="Proteomes" id="UP000182466">
    <property type="component" value="Unassembled WGS sequence"/>
</dbReference>
<protein>
    <submittedName>
        <fullName evidence="7">Serine/threonine protein kinase</fullName>
    </submittedName>
</protein>
<dbReference type="PROSITE" id="PS50011">
    <property type="entry name" value="PROTEIN_KINASE_DOM"/>
    <property type="match status" value="1"/>
</dbReference>
<dbReference type="InterPro" id="IPR008266">
    <property type="entry name" value="Tyr_kinase_AS"/>
</dbReference>
<feature type="domain" description="Protein kinase" evidence="6">
    <location>
        <begin position="12"/>
        <end position="264"/>
    </location>
</feature>
<proteinExistence type="predicted"/>
<dbReference type="Pfam" id="PF00069">
    <property type="entry name" value="Pkinase"/>
    <property type="match status" value="1"/>
</dbReference>
<accession>A0A1I7D661</accession>
<evidence type="ECO:0000313" key="8">
    <source>
        <dbReference type="Proteomes" id="UP000182466"/>
    </source>
</evidence>
<dbReference type="InterPro" id="IPR000719">
    <property type="entry name" value="Prot_kinase_dom"/>
</dbReference>
<dbReference type="GO" id="GO:0004674">
    <property type="term" value="F:protein serine/threonine kinase activity"/>
    <property type="evidence" value="ECO:0007669"/>
    <property type="project" value="UniProtKB-KW"/>
</dbReference>